<organism evidence="1 2">
    <name type="scientific">Daphnia galeata</name>
    <dbReference type="NCBI Taxonomy" id="27404"/>
    <lineage>
        <taxon>Eukaryota</taxon>
        <taxon>Metazoa</taxon>
        <taxon>Ecdysozoa</taxon>
        <taxon>Arthropoda</taxon>
        <taxon>Crustacea</taxon>
        <taxon>Branchiopoda</taxon>
        <taxon>Diplostraca</taxon>
        <taxon>Cladocera</taxon>
        <taxon>Anomopoda</taxon>
        <taxon>Daphniidae</taxon>
        <taxon>Daphnia</taxon>
    </lineage>
</organism>
<proteinExistence type="predicted"/>
<evidence type="ECO:0008006" key="3">
    <source>
        <dbReference type="Google" id="ProtNLM"/>
    </source>
</evidence>
<comment type="caution">
    <text evidence="1">The sequence shown here is derived from an EMBL/GenBank/DDBJ whole genome shotgun (WGS) entry which is preliminary data.</text>
</comment>
<keyword evidence="2" id="KW-1185">Reference proteome</keyword>
<evidence type="ECO:0000313" key="1">
    <source>
        <dbReference type="EMBL" id="CAH0112773.1"/>
    </source>
</evidence>
<evidence type="ECO:0000313" key="2">
    <source>
        <dbReference type="Proteomes" id="UP000789390"/>
    </source>
</evidence>
<gene>
    <name evidence="1" type="ORF">DGAL_LOCUS16554</name>
</gene>
<dbReference type="OrthoDB" id="6353420at2759"/>
<dbReference type="EMBL" id="CAKKLH010000331">
    <property type="protein sequence ID" value="CAH0112773.1"/>
    <property type="molecule type" value="Genomic_DNA"/>
</dbReference>
<dbReference type="Proteomes" id="UP000789390">
    <property type="component" value="Unassembled WGS sequence"/>
</dbReference>
<protein>
    <recommendedName>
        <fullName evidence="3">THAP-type domain-containing protein</fullName>
    </recommendedName>
</protein>
<name>A0A8J2S164_9CRUS</name>
<sequence length="291" mass="32937">MYRFSNVASGSMDVRECLICGFRLKLGVSSQLAPFLFRAPSISFICSIHFDDQCLTSVNRVWYLKKNAIPTLCLGSNFDLKKYFNSNDELEDVESADFECQLKKKENSVNGFLTSKSNSLSVVAVDPTTILCDVNNEECDVNVEKWGDPQNLTSRLRVLQFNSNTQTWSYEFDRFSENESMDSSPSFMTSDKEVFSPCVSLECASVSSLDTIVEPLVTRCSSMVEIPLRKSARQKTRPQRYQGSWINGKAVGVEPVGEYENMESYQVDEIDGFLFFSFKTSQDLVKFCADQ</sequence>
<accession>A0A8J2S164</accession>
<dbReference type="SUPFAM" id="SSF57716">
    <property type="entry name" value="Glucocorticoid receptor-like (DNA-binding domain)"/>
    <property type="match status" value="1"/>
</dbReference>
<dbReference type="AlphaFoldDB" id="A0A8J2S164"/>
<reference evidence="1" key="1">
    <citation type="submission" date="2021-11" db="EMBL/GenBank/DDBJ databases">
        <authorList>
            <person name="Schell T."/>
        </authorList>
    </citation>
    <scope>NUCLEOTIDE SEQUENCE</scope>
    <source>
        <strain evidence="1">M5</strain>
    </source>
</reference>